<reference evidence="3" key="1">
    <citation type="submission" date="2020-01" db="EMBL/GenBank/DDBJ databases">
        <title>'Steroidobacter agaridevorans' sp. nov., agar-degrading bacteria isolated from rhizosphere soils.</title>
        <authorList>
            <person name="Ikenaga M."/>
            <person name="Kataoka M."/>
            <person name="Murouchi A."/>
            <person name="Katsuragi S."/>
            <person name="Sakai M."/>
        </authorList>
    </citation>
    <scope>NUCLEOTIDE SEQUENCE [LARGE SCALE GENOMIC DNA]</scope>
    <source>
        <strain evidence="3">YU21-B</strain>
    </source>
</reference>
<dbReference type="Proteomes" id="UP000445000">
    <property type="component" value="Unassembled WGS sequence"/>
</dbReference>
<feature type="chain" id="PRO_5032871254" evidence="1">
    <location>
        <begin position="35"/>
        <end position="124"/>
    </location>
</feature>
<organism evidence="2 3">
    <name type="scientific">Steroidobacter agaridevorans</name>
    <dbReference type="NCBI Taxonomy" id="2695856"/>
    <lineage>
        <taxon>Bacteria</taxon>
        <taxon>Pseudomonadati</taxon>
        <taxon>Pseudomonadota</taxon>
        <taxon>Gammaproteobacteria</taxon>
        <taxon>Steroidobacterales</taxon>
        <taxon>Steroidobacteraceae</taxon>
        <taxon>Steroidobacter</taxon>
    </lineage>
</organism>
<dbReference type="AlphaFoldDB" id="A0A829YH65"/>
<protein>
    <submittedName>
        <fullName evidence="2">Uncharacterized protein</fullName>
    </submittedName>
</protein>
<accession>A0A829YH65</accession>
<dbReference type="RefSeq" id="WP_161813905.1">
    <property type="nucleotide sequence ID" value="NZ_BLJN01000004.1"/>
</dbReference>
<sequence>MREHNGIWNTESKRVARVGGAFLALSLVALAVSAATETRTYDPSYKYIAGFVENPLGLTDTICGIQLPAYADCWGRYEAWVRETTPGGKAICAALMSAKVQQISVTYRLDVSQGGKCEIVRVES</sequence>
<evidence type="ECO:0000313" key="2">
    <source>
        <dbReference type="EMBL" id="GFE82243.1"/>
    </source>
</evidence>
<keyword evidence="1" id="KW-0732">Signal</keyword>
<keyword evidence="3" id="KW-1185">Reference proteome</keyword>
<proteinExistence type="predicted"/>
<name>A0A829YH65_9GAMM</name>
<evidence type="ECO:0000313" key="3">
    <source>
        <dbReference type="Proteomes" id="UP000445000"/>
    </source>
</evidence>
<gene>
    <name evidence="2" type="ORF">GCM10011487_42430</name>
</gene>
<evidence type="ECO:0000256" key="1">
    <source>
        <dbReference type="SAM" id="SignalP"/>
    </source>
</evidence>
<feature type="signal peptide" evidence="1">
    <location>
        <begin position="1"/>
        <end position="34"/>
    </location>
</feature>
<dbReference type="EMBL" id="BLJN01000004">
    <property type="protein sequence ID" value="GFE82243.1"/>
    <property type="molecule type" value="Genomic_DNA"/>
</dbReference>
<comment type="caution">
    <text evidence="2">The sequence shown here is derived from an EMBL/GenBank/DDBJ whole genome shotgun (WGS) entry which is preliminary data.</text>
</comment>